<name>A0AAD5G868_AMBAR</name>
<keyword evidence="2" id="KW-1185">Reference proteome</keyword>
<evidence type="ECO:0000313" key="2">
    <source>
        <dbReference type="Proteomes" id="UP001206925"/>
    </source>
</evidence>
<protein>
    <submittedName>
        <fullName evidence="1">Uncharacterized protein</fullName>
    </submittedName>
</protein>
<proteinExistence type="predicted"/>
<accession>A0AAD5G868</accession>
<reference evidence="1" key="1">
    <citation type="submission" date="2022-06" db="EMBL/GenBank/DDBJ databases">
        <title>Uncovering the hologenomic basis of an extraordinary plant invasion.</title>
        <authorList>
            <person name="Bieker V.C."/>
            <person name="Martin M.D."/>
            <person name="Gilbert T."/>
            <person name="Hodgins K."/>
            <person name="Battlay P."/>
            <person name="Petersen B."/>
            <person name="Wilson J."/>
        </authorList>
    </citation>
    <scope>NUCLEOTIDE SEQUENCE</scope>
    <source>
        <strain evidence="1">AA19_3_7</strain>
        <tissue evidence="1">Leaf</tissue>
    </source>
</reference>
<organism evidence="1 2">
    <name type="scientific">Ambrosia artemisiifolia</name>
    <name type="common">Common ragweed</name>
    <dbReference type="NCBI Taxonomy" id="4212"/>
    <lineage>
        <taxon>Eukaryota</taxon>
        <taxon>Viridiplantae</taxon>
        <taxon>Streptophyta</taxon>
        <taxon>Embryophyta</taxon>
        <taxon>Tracheophyta</taxon>
        <taxon>Spermatophyta</taxon>
        <taxon>Magnoliopsida</taxon>
        <taxon>eudicotyledons</taxon>
        <taxon>Gunneridae</taxon>
        <taxon>Pentapetalae</taxon>
        <taxon>asterids</taxon>
        <taxon>campanulids</taxon>
        <taxon>Asterales</taxon>
        <taxon>Asteraceae</taxon>
        <taxon>Asteroideae</taxon>
        <taxon>Heliantheae alliance</taxon>
        <taxon>Heliantheae</taxon>
        <taxon>Ambrosia</taxon>
    </lineage>
</organism>
<dbReference type="Proteomes" id="UP001206925">
    <property type="component" value="Unassembled WGS sequence"/>
</dbReference>
<dbReference type="AlphaFoldDB" id="A0AAD5G868"/>
<dbReference type="EMBL" id="JAMZMK010010571">
    <property type="protein sequence ID" value="KAI7731036.1"/>
    <property type="molecule type" value="Genomic_DNA"/>
</dbReference>
<evidence type="ECO:0000313" key="1">
    <source>
        <dbReference type="EMBL" id="KAI7731036.1"/>
    </source>
</evidence>
<comment type="caution">
    <text evidence="1">The sequence shown here is derived from an EMBL/GenBank/DDBJ whole genome shotgun (WGS) entry which is preliminary data.</text>
</comment>
<feature type="non-terminal residue" evidence="1">
    <location>
        <position position="221"/>
    </location>
</feature>
<gene>
    <name evidence="1" type="ORF">M8C21_033114</name>
</gene>
<sequence>VRQRLRLRFVAGNSRIREHVGAAQASDRVLEQMQMNYVVVVNQETSLDSTVGIKRNEGHTLNGKRIDTAVSGCLMGANWQCIWMFSGGAKCEPELCTRPNRIEPLLRRAGTVYQVKSHLDVKAKRLILAHVFQGVSIYWGWEWLNNPGSSSEWEQVGRLMNMLHGVLFMEGKDVWSWDNNAGKRFLVNILGGILLRLGFKYVITYIQNRIDTAATRGLIKT</sequence>